<organism evidence="13 14">
    <name type="scientific">Rhizoclosmatium globosum</name>
    <dbReference type="NCBI Taxonomy" id="329046"/>
    <lineage>
        <taxon>Eukaryota</taxon>
        <taxon>Fungi</taxon>
        <taxon>Fungi incertae sedis</taxon>
        <taxon>Chytridiomycota</taxon>
        <taxon>Chytridiomycota incertae sedis</taxon>
        <taxon>Chytridiomycetes</taxon>
        <taxon>Chytridiales</taxon>
        <taxon>Chytriomycetaceae</taxon>
        <taxon>Rhizoclosmatium</taxon>
    </lineage>
</organism>
<name>A0A1Y2CMK0_9FUNG</name>
<sequence length="191" mass="21875">MTSWKITQMCRSIMLVVIYSSFFYNALLISITRSDCGAGIGRASKNFLLKFFEKVDLVDQNSKFLDEARDSYLKDEVASGKVQELIPIGLQEFNPAIGRYDMIWIQWVLVHLMDDDIIALLKRCRDALTTNGVIGVKENVSQRGVAETHDHSITRPPNELESIFEQAGLQVTKRIVITEPREYYPVHMYIL</sequence>
<dbReference type="GO" id="GO:0032259">
    <property type="term" value="P:methylation"/>
    <property type="evidence" value="ECO:0007669"/>
    <property type="project" value="UniProtKB-KW"/>
</dbReference>
<keyword evidence="12" id="KW-0812">Transmembrane</keyword>
<comment type="catalytic activity">
    <reaction evidence="8">
        <text>N-terminal L-seryl-L-prolyl-L-lysyl-[protein] + 3 S-adenosyl-L-methionine = N-terminal N,N,N-trimethyl-L-seryl-L-prolyl-L-lysyl-[protein] + 3 S-adenosyl-L-homocysteine + 3 H(+)</text>
        <dbReference type="Rhea" id="RHEA:54724"/>
        <dbReference type="Rhea" id="RHEA-COMP:13789"/>
        <dbReference type="Rhea" id="RHEA-COMP:13973"/>
        <dbReference type="ChEBI" id="CHEBI:15378"/>
        <dbReference type="ChEBI" id="CHEBI:57856"/>
        <dbReference type="ChEBI" id="CHEBI:59789"/>
        <dbReference type="ChEBI" id="CHEBI:138061"/>
        <dbReference type="ChEBI" id="CHEBI:138317"/>
        <dbReference type="EC" id="2.1.1.244"/>
    </reaction>
</comment>
<feature type="binding site" evidence="11">
    <location>
        <position position="37"/>
    </location>
    <ligand>
        <name>S-adenosyl-L-methionine</name>
        <dbReference type="ChEBI" id="CHEBI:59789"/>
    </ligand>
</feature>
<dbReference type="InterPro" id="IPR029063">
    <property type="entry name" value="SAM-dependent_MTases_sf"/>
</dbReference>
<comment type="caution">
    <text evidence="13">The sequence shown here is derived from an EMBL/GenBank/DDBJ whole genome shotgun (WGS) entry which is preliminary data.</text>
</comment>
<feature type="binding site" evidence="11">
    <location>
        <begin position="90"/>
        <end position="91"/>
    </location>
    <ligand>
        <name>S-adenosyl-L-methionine</name>
        <dbReference type="ChEBI" id="CHEBI:59789"/>
    </ligand>
</feature>
<dbReference type="PANTHER" id="PTHR12753:SF0">
    <property type="entry name" value="ALPHA N-TERMINAL PROTEIN METHYLTRANSFERASE 1"/>
    <property type="match status" value="1"/>
</dbReference>
<feature type="binding site" evidence="11">
    <location>
        <position position="42"/>
    </location>
    <ligand>
        <name>S-adenosyl-L-methionine</name>
        <dbReference type="ChEBI" id="CHEBI:59789"/>
    </ligand>
</feature>
<evidence type="ECO:0000256" key="3">
    <source>
        <dbReference type="ARBA" id="ARBA00022679"/>
    </source>
</evidence>
<dbReference type="GO" id="GO:0005737">
    <property type="term" value="C:cytoplasm"/>
    <property type="evidence" value="ECO:0007669"/>
    <property type="project" value="TreeGrafter"/>
</dbReference>
<evidence type="ECO:0000256" key="9">
    <source>
        <dbReference type="ARBA" id="ARBA00047885"/>
    </source>
</evidence>
<dbReference type="EC" id="2.1.1.244" evidence="5"/>
<comment type="similarity">
    <text evidence="1">Belongs to the methyltransferase superfamily. NTM1 family.</text>
</comment>
<evidence type="ECO:0000313" key="13">
    <source>
        <dbReference type="EMBL" id="ORY48249.1"/>
    </source>
</evidence>
<dbReference type="SUPFAM" id="SSF53335">
    <property type="entry name" value="S-adenosyl-L-methionine-dependent methyltransferases"/>
    <property type="match status" value="1"/>
</dbReference>
<dbReference type="Proteomes" id="UP000193642">
    <property type="component" value="Unassembled WGS sequence"/>
</dbReference>
<dbReference type="AlphaFoldDB" id="A0A1Y2CMK0"/>
<evidence type="ECO:0000256" key="6">
    <source>
        <dbReference type="ARBA" id="ARBA00039449"/>
    </source>
</evidence>
<evidence type="ECO:0000256" key="11">
    <source>
        <dbReference type="PIRSR" id="PIRSR016958-1"/>
    </source>
</evidence>
<evidence type="ECO:0000256" key="1">
    <source>
        <dbReference type="ARBA" id="ARBA00009059"/>
    </source>
</evidence>
<keyword evidence="12" id="KW-1133">Transmembrane helix</keyword>
<evidence type="ECO:0000256" key="5">
    <source>
        <dbReference type="ARBA" id="ARBA00039112"/>
    </source>
</evidence>
<keyword evidence="3" id="KW-0808">Transferase</keyword>
<comment type="catalytic activity">
    <reaction evidence="9">
        <text>N-terminal L-prolyl-L-prolyl-L-lysyl-[protein] + 2 S-adenosyl-L-methionine = N-terminal N,N-dimethyl-L-prolyl-L-prolyl-L-lysyl-[protein] + 2 S-adenosyl-L-homocysteine + 2 H(+)</text>
        <dbReference type="Rhea" id="RHEA:54736"/>
        <dbReference type="Rhea" id="RHEA-COMP:13787"/>
        <dbReference type="Rhea" id="RHEA-COMP:13974"/>
        <dbReference type="ChEBI" id="CHEBI:15378"/>
        <dbReference type="ChEBI" id="CHEBI:57856"/>
        <dbReference type="ChEBI" id="CHEBI:59789"/>
        <dbReference type="ChEBI" id="CHEBI:138059"/>
        <dbReference type="ChEBI" id="CHEBI:138318"/>
        <dbReference type="EC" id="2.1.1.244"/>
    </reaction>
</comment>
<proteinExistence type="inferred from homology"/>
<dbReference type="PANTHER" id="PTHR12753">
    <property type="entry name" value="AD-003 - RELATED"/>
    <property type="match status" value="1"/>
</dbReference>
<accession>A0A1Y2CMK0</accession>
<feature type="non-terminal residue" evidence="13">
    <location>
        <position position="191"/>
    </location>
</feature>
<dbReference type="GO" id="GO:0071885">
    <property type="term" value="F:N-terminal protein N-methyltransferase activity"/>
    <property type="evidence" value="ECO:0007669"/>
    <property type="project" value="UniProtKB-EC"/>
</dbReference>
<dbReference type="Gene3D" id="3.40.50.150">
    <property type="entry name" value="Vaccinia Virus protein VP39"/>
    <property type="match status" value="1"/>
</dbReference>
<dbReference type="InterPro" id="IPR008576">
    <property type="entry name" value="MeTrfase_NTM1"/>
</dbReference>
<dbReference type="CDD" id="cd02440">
    <property type="entry name" value="AdoMet_MTases"/>
    <property type="match status" value="1"/>
</dbReference>
<evidence type="ECO:0000256" key="7">
    <source>
        <dbReference type="ARBA" id="ARBA00043129"/>
    </source>
</evidence>
<keyword evidence="4 11" id="KW-0949">S-adenosyl-L-methionine</keyword>
<comment type="catalytic activity">
    <reaction evidence="10">
        <text>N-terminal L-alanyl-L-prolyl-L-lysyl-[protein] + 3 S-adenosyl-L-methionine = N-terminal N,N,N-trimethyl-L-alanyl-L-prolyl-L-lysyl-[protein] + 3 S-adenosyl-L-homocysteine + 3 H(+)</text>
        <dbReference type="Rhea" id="RHEA:54712"/>
        <dbReference type="Rhea" id="RHEA-COMP:13785"/>
        <dbReference type="Rhea" id="RHEA-COMP:13971"/>
        <dbReference type="ChEBI" id="CHEBI:15378"/>
        <dbReference type="ChEBI" id="CHEBI:57856"/>
        <dbReference type="ChEBI" id="CHEBI:59789"/>
        <dbReference type="ChEBI" id="CHEBI:138057"/>
        <dbReference type="ChEBI" id="CHEBI:138315"/>
        <dbReference type="EC" id="2.1.1.244"/>
    </reaction>
</comment>
<gene>
    <name evidence="13" type="ORF">BCR33DRAFT_714648</name>
</gene>
<dbReference type="Pfam" id="PF05891">
    <property type="entry name" value="Methyltransf_PK"/>
    <property type="match status" value="1"/>
</dbReference>
<evidence type="ECO:0000313" key="14">
    <source>
        <dbReference type="Proteomes" id="UP000193642"/>
    </source>
</evidence>
<evidence type="ECO:0000256" key="4">
    <source>
        <dbReference type="ARBA" id="ARBA00022691"/>
    </source>
</evidence>
<keyword evidence="14" id="KW-1185">Reference proteome</keyword>
<evidence type="ECO:0000256" key="10">
    <source>
        <dbReference type="ARBA" id="ARBA00048167"/>
    </source>
</evidence>
<keyword evidence="2" id="KW-0489">Methyltransferase</keyword>
<keyword evidence="12" id="KW-0472">Membrane</keyword>
<feature type="binding site" evidence="11">
    <location>
        <position position="106"/>
    </location>
    <ligand>
        <name>S-adenosyl-L-methionine</name>
        <dbReference type="ChEBI" id="CHEBI:59789"/>
    </ligand>
</feature>
<evidence type="ECO:0000256" key="8">
    <source>
        <dbReference type="ARBA" id="ARBA00047306"/>
    </source>
</evidence>
<dbReference type="STRING" id="329046.A0A1Y2CMK0"/>
<reference evidence="13 14" key="1">
    <citation type="submission" date="2016-07" db="EMBL/GenBank/DDBJ databases">
        <title>Pervasive Adenine N6-methylation of Active Genes in Fungi.</title>
        <authorList>
            <consortium name="DOE Joint Genome Institute"/>
            <person name="Mondo S.J."/>
            <person name="Dannebaum R.O."/>
            <person name="Kuo R.C."/>
            <person name="Labutti K."/>
            <person name="Haridas S."/>
            <person name="Kuo A."/>
            <person name="Salamov A."/>
            <person name="Ahrendt S.R."/>
            <person name="Lipzen A."/>
            <person name="Sullivan W."/>
            <person name="Andreopoulos W.B."/>
            <person name="Clum A."/>
            <person name="Lindquist E."/>
            <person name="Daum C."/>
            <person name="Ramamoorthy G.K."/>
            <person name="Gryganskyi A."/>
            <person name="Culley D."/>
            <person name="Magnuson J.K."/>
            <person name="James T.Y."/>
            <person name="O'Malley M.A."/>
            <person name="Stajich J.E."/>
            <person name="Spatafora J.W."/>
            <person name="Visel A."/>
            <person name="Grigoriev I.V."/>
        </authorList>
    </citation>
    <scope>NUCLEOTIDE SEQUENCE [LARGE SCALE GENOMIC DNA]</scope>
    <source>
        <strain evidence="13 14">JEL800</strain>
    </source>
</reference>
<feature type="transmembrane region" description="Helical" evidence="12">
    <location>
        <begin position="12"/>
        <end position="31"/>
    </location>
</feature>
<protein>
    <recommendedName>
        <fullName evidence="6">Alpha N-terminal protein methyltransferase 1</fullName>
        <ecNumber evidence="5">2.1.1.244</ecNumber>
    </recommendedName>
    <alternativeName>
        <fullName evidence="7">X-Pro-Lys N-terminal protein methyltransferase 1</fullName>
    </alternativeName>
</protein>
<dbReference type="OrthoDB" id="1298661at2759"/>
<evidence type="ECO:0000256" key="2">
    <source>
        <dbReference type="ARBA" id="ARBA00022603"/>
    </source>
</evidence>
<dbReference type="EMBL" id="MCGO01000012">
    <property type="protein sequence ID" value="ORY48249.1"/>
    <property type="molecule type" value="Genomic_DNA"/>
</dbReference>
<evidence type="ECO:0000256" key="12">
    <source>
        <dbReference type="SAM" id="Phobius"/>
    </source>
</evidence>
<dbReference type="PIRSF" id="PIRSF016958">
    <property type="entry name" value="DUF858_MeTrfase_lik"/>
    <property type="match status" value="1"/>
</dbReference>